<feature type="region of interest" description="Disordered" evidence="2">
    <location>
        <begin position="437"/>
        <end position="492"/>
    </location>
</feature>
<feature type="compositionally biased region" description="Polar residues" evidence="2">
    <location>
        <begin position="203"/>
        <end position="220"/>
    </location>
</feature>
<feature type="compositionally biased region" description="Polar residues" evidence="2">
    <location>
        <begin position="325"/>
        <end position="338"/>
    </location>
</feature>
<feature type="region of interest" description="Disordered" evidence="2">
    <location>
        <begin position="598"/>
        <end position="630"/>
    </location>
</feature>
<feature type="region of interest" description="Disordered" evidence="2">
    <location>
        <begin position="907"/>
        <end position="1020"/>
    </location>
</feature>
<feature type="compositionally biased region" description="Basic and acidic residues" evidence="2">
    <location>
        <begin position="822"/>
        <end position="834"/>
    </location>
</feature>
<dbReference type="AlphaFoldDB" id="A0A7S4UUB2"/>
<evidence type="ECO:0000313" key="3">
    <source>
        <dbReference type="EMBL" id="CAE4590023.1"/>
    </source>
</evidence>
<feature type="compositionally biased region" description="Low complexity" evidence="2">
    <location>
        <begin position="69"/>
        <end position="85"/>
    </location>
</feature>
<name>A0A7S4UUB2_9STRA</name>
<feature type="region of interest" description="Disordered" evidence="2">
    <location>
        <begin position="131"/>
        <end position="230"/>
    </location>
</feature>
<reference evidence="3" key="1">
    <citation type="submission" date="2021-01" db="EMBL/GenBank/DDBJ databases">
        <authorList>
            <person name="Corre E."/>
            <person name="Pelletier E."/>
            <person name="Niang G."/>
            <person name="Scheremetjew M."/>
            <person name="Finn R."/>
            <person name="Kale V."/>
            <person name="Holt S."/>
            <person name="Cochrane G."/>
            <person name="Meng A."/>
            <person name="Brown T."/>
            <person name="Cohen L."/>
        </authorList>
    </citation>
    <scope>NUCLEOTIDE SEQUENCE</scope>
    <source>
        <strain evidence="3">GSO104</strain>
    </source>
</reference>
<feature type="region of interest" description="Disordered" evidence="2">
    <location>
        <begin position="303"/>
        <end position="353"/>
    </location>
</feature>
<feature type="compositionally biased region" description="Polar residues" evidence="2">
    <location>
        <begin position="96"/>
        <end position="108"/>
    </location>
</feature>
<dbReference type="EMBL" id="HBNS01007322">
    <property type="protein sequence ID" value="CAE4590023.1"/>
    <property type="molecule type" value="Transcribed_RNA"/>
</dbReference>
<organism evidence="3">
    <name type="scientific">Ditylum brightwellii</name>
    <dbReference type="NCBI Taxonomy" id="49249"/>
    <lineage>
        <taxon>Eukaryota</taxon>
        <taxon>Sar</taxon>
        <taxon>Stramenopiles</taxon>
        <taxon>Ochrophyta</taxon>
        <taxon>Bacillariophyta</taxon>
        <taxon>Mediophyceae</taxon>
        <taxon>Lithodesmiophycidae</taxon>
        <taxon>Lithodesmiales</taxon>
        <taxon>Lithodesmiaceae</taxon>
        <taxon>Ditylum</taxon>
    </lineage>
</organism>
<feature type="coiled-coil region" evidence="1">
    <location>
        <begin position="237"/>
        <end position="296"/>
    </location>
</feature>
<feature type="compositionally biased region" description="Basic and acidic residues" evidence="2">
    <location>
        <begin position="909"/>
        <end position="990"/>
    </location>
</feature>
<accession>A0A7S4UUB2</accession>
<feature type="compositionally biased region" description="Basic residues" evidence="2">
    <location>
        <begin position="452"/>
        <end position="461"/>
    </location>
</feature>
<feature type="compositionally biased region" description="Polar residues" evidence="2">
    <location>
        <begin position="1"/>
        <end position="18"/>
    </location>
</feature>
<feature type="region of interest" description="Disordered" evidence="2">
    <location>
        <begin position="1"/>
        <end position="113"/>
    </location>
</feature>
<feature type="compositionally biased region" description="Basic residues" evidence="2">
    <location>
        <begin position="139"/>
        <end position="153"/>
    </location>
</feature>
<keyword evidence="1" id="KW-0175">Coiled coil</keyword>
<sequence length="1020" mass="113296">MSSKTDNSTKTATGSGSNKLAWGSMKRHHRSKSTTSLSAVSSKWQKQISFKVKGTSDSKEDQPQQSEPSSKLQKSNSDSSSSSSNGKGMAREVDSKSSNNKNVKPQSEGSGGQLLAGISQIFLTANAVDKMSHSMHGTGNKKRQQQIIHRHSTHGMPSPTSKTSSEETKTTTGSSEVKGKPPMSPQKVSRKKETEDKVAPEPSKQTSSSNSDNTHRTLSQRMEKSKQQLQSAPIKLITQLQMQNRAQERTNAALNEQIKILKAKLESEQTEHKSAVEQLTNENEEVNLKLSVLEKHFCALNSTTEENGDEDNNVTAVSSPSSPSQHLQQEQASNNTAGKFSLPPTPPPSSQLNQQISKSIVQLDAAYVADLKKTASASTSRLSELENELAELKKRSSEEQSTLREEIEDLSTRLSCREETVNNLERNLEQLREARLNGGGSVAGGSVSSGYNHHRRRHRRAQSTNSAIRSPRYHGGGVSASGSHDHDDDASVVSHTESVFSVGDSSVISNFSHLPAPTFTRSTAIYNCNTSPTGGGAISEEEIAKAVTEAVKTAIAKRDEEFKGKVERLRERTKQRLATRESKIAKLERKVIDMQKSLKESQKQLKQQQQQQQYNSQADGESIMGGASTTSGPAIFGGSVSATVTLATNERQMLLNLRALSVTSEMMDGSIHRLENIMKIFSARAAMKQQENDKIMNNPEEDEKDDVLTLAQKLSLLQEELRVSIQLLDQRTKNRLEALRDAAVEEEKIKHKLQEKKEKEEEEFIASMKETAAVEDEEENKDGSGMIESKSTAESGQSSGEGAEQEQNSATSEHANNTADAAKQEENEQLEQTKKAQRQLQQQQEMIEYQQSIADLINEVHREVKTSLRDIESHISKQLNVLQEQVRVNEFDLDAKRDIIESLEQACAENDRNVRRLTLELSEAKEKESERRKEEEEKEKDENKNNEVKEENKKKKGTGKKEKSDLKQGEIPPKQDRSERRKKIEEEVNKKVGGHYRRQSNGSEMSGWGRVSSGINKTEK</sequence>
<feature type="compositionally biased region" description="Low complexity" evidence="2">
    <location>
        <begin position="33"/>
        <end position="43"/>
    </location>
</feature>
<feature type="region of interest" description="Disordered" evidence="2">
    <location>
        <begin position="752"/>
        <end position="845"/>
    </location>
</feature>
<evidence type="ECO:0000256" key="1">
    <source>
        <dbReference type="SAM" id="Coils"/>
    </source>
</evidence>
<protein>
    <submittedName>
        <fullName evidence="3">Uncharacterized protein</fullName>
    </submittedName>
</protein>
<feature type="compositionally biased region" description="Polar residues" evidence="2">
    <location>
        <begin position="789"/>
        <end position="819"/>
    </location>
</feature>
<evidence type="ECO:0000256" key="2">
    <source>
        <dbReference type="SAM" id="MobiDB-lite"/>
    </source>
</evidence>
<gene>
    <name evidence="3" type="ORF">DBRI00130_LOCUS5933</name>
</gene>
<proteinExistence type="predicted"/>
<feature type="compositionally biased region" description="Low complexity" evidence="2">
    <location>
        <begin position="604"/>
        <end position="613"/>
    </location>
</feature>
<feature type="coiled-coil region" evidence="1">
    <location>
        <begin position="368"/>
        <end position="437"/>
    </location>
</feature>